<feature type="compositionally biased region" description="Basic and acidic residues" evidence="10">
    <location>
        <begin position="75"/>
        <end position="237"/>
    </location>
</feature>
<evidence type="ECO:0000256" key="1">
    <source>
        <dbReference type="ARBA" id="ARBA00007733"/>
    </source>
</evidence>
<dbReference type="Gene3D" id="2.40.30.10">
    <property type="entry name" value="Translation factors"/>
    <property type="match status" value="2"/>
</dbReference>
<feature type="compositionally biased region" description="Polar residues" evidence="10">
    <location>
        <begin position="241"/>
        <end position="253"/>
    </location>
</feature>
<dbReference type="PROSITE" id="PS51722">
    <property type="entry name" value="G_TR_2"/>
    <property type="match status" value="1"/>
</dbReference>
<evidence type="ECO:0000256" key="3">
    <source>
        <dbReference type="ARBA" id="ARBA00022540"/>
    </source>
</evidence>
<evidence type="ECO:0000256" key="2">
    <source>
        <dbReference type="ARBA" id="ARBA00020675"/>
    </source>
</evidence>
<dbReference type="InterPro" id="IPR053905">
    <property type="entry name" value="EF-G-like_DII"/>
</dbReference>
<dbReference type="AlphaFoldDB" id="W7UXX3"/>
<dbReference type="GO" id="GO:0005525">
    <property type="term" value="F:GTP binding"/>
    <property type="evidence" value="ECO:0007669"/>
    <property type="project" value="UniProtKB-KW"/>
</dbReference>
<feature type="region of interest" description="Disordered" evidence="10">
    <location>
        <begin position="277"/>
        <end position="312"/>
    </location>
</feature>
<keyword evidence="4 8" id="KW-0547">Nucleotide-binding</keyword>
<feature type="region of interest" description="Disordered" evidence="10">
    <location>
        <begin position="58"/>
        <end position="262"/>
    </location>
</feature>
<dbReference type="GO" id="GO:0003924">
    <property type="term" value="F:GTPase activity"/>
    <property type="evidence" value="ECO:0007669"/>
    <property type="project" value="UniProtKB-UniRule"/>
</dbReference>
<dbReference type="InterPro" id="IPR009000">
    <property type="entry name" value="Transl_B-barrel_sf"/>
</dbReference>
<evidence type="ECO:0000256" key="5">
    <source>
        <dbReference type="ARBA" id="ARBA00022917"/>
    </source>
</evidence>
<sequence length="909" mass="100487">MEVIRPMAKKIKLSDAAKDINVPAQELIDFFTEKGDNKKKTGSSLTEEEMNAVLEHYTKDRYSVGSLDEYFNSKNDPRPVKEEAPKEEKKTAAKKPAEKKPAAKKKEEAPAKKAEPEKKEEAPAKKAEPEKKQEEAPAKKAEPEKKEEAPAKKAEPEKKQEEALAKKAEPEKKQEEAPVKKAESEKKQEEAPVKKAESEKKQEEAPAKKAESEKKQDKKKDKKKEQAKAQDRGERTKFNAAFSSETAQTSTQRRTVDTRGSYVDLDKYNERYDQMATSNKHKNDNYSSKKQKINQKSAQRNRQQFSKKESEAEKLKRLELERARKQQLKVLIPDTITVGELATRLKAAATAVIKQLMKLGVMATINQEIDFDTASLVAEELGAKVEKEVIVTIEERLIDDTDDDDTNLQPRCPVVVVMGHVDHGKTSILDRIRNAHVAAGEAGGITQHIGAYQVNINGQDITFLDTPGHEAFTSMRARGANITDIAILVVAADDGIMPQTVESINHAKAAGVSIIVAINKMDKEGANPDRIKEELTKYDLVCEDWGGDVICVPVSAKTGEGIDDLLENVLLVAEVKELKANPDRLAKGTVIEARLDKGRGPIATLLVQNGTLKQGDVLIAGTAVGRVRVMTNDKGRTVKSAGPSVPVEITGLAEVPSAGDTFNAVEDERLARELVEQRKHEQKQEQFNAYRKVTLDNLFSQIAEGEIKELPIVVKADVQGSVEAVKQSLEKLSNNEVRVRVIHGAVGAVKESDVMLASASNAIIVGFNVRPDPVAAENAERDGVDIRLYRIIYDAIEEITTAMKGMLAPKTREVELGRVEVRQVYKISNVGMVAGSYVLSGKVTRGSKVRVVRDGIIIADDEIAGLKRFKDDVKEVADGYECGISLEKFSDVKEGDIFETYIIEEYRED</sequence>
<dbReference type="Pfam" id="PF04760">
    <property type="entry name" value="IF2_N"/>
    <property type="match status" value="1"/>
</dbReference>
<organism evidence="12 13">
    <name type="scientific">Ruminococcus flavefaciens 007c</name>
    <dbReference type="NCBI Taxonomy" id="1341157"/>
    <lineage>
        <taxon>Bacteria</taxon>
        <taxon>Bacillati</taxon>
        <taxon>Bacillota</taxon>
        <taxon>Clostridia</taxon>
        <taxon>Eubacteriales</taxon>
        <taxon>Oscillospiraceae</taxon>
        <taxon>Ruminococcus</taxon>
    </lineage>
</organism>
<gene>
    <name evidence="8" type="primary">infB</name>
    <name evidence="12" type="ORF">RF007C_10315</name>
</gene>
<proteinExistence type="inferred from homology"/>
<feature type="compositionally biased region" description="Polar residues" evidence="10">
    <location>
        <begin position="294"/>
        <end position="304"/>
    </location>
</feature>
<dbReference type="Pfam" id="PF22042">
    <property type="entry name" value="EF-G_D2"/>
    <property type="match status" value="1"/>
</dbReference>
<dbReference type="GO" id="GO:0005829">
    <property type="term" value="C:cytosol"/>
    <property type="evidence" value="ECO:0007669"/>
    <property type="project" value="TreeGrafter"/>
</dbReference>
<dbReference type="Proteomes" id="UP000019365">
    <property type="component" value="Unassembled WGS sequence"/>
</dbReference>
<dbReference type="InterPro" id="IPR023115">
    <property type="entry name" value="TIF_IF2_dom3"/>
</dbReference>
<dbReference type="Pfam" id="PF00009">
    <property type="entry name" value="GTP_EFTU"/>
    <property type="match status" value="1"/>
</dbReference>
<evidence type="ECO:0000256" key="7">
    <source>
        <dbReference type="ARBA" id="ARBA00025162"/>
    </source>
</evidence>
<dbReference type="InterPro" id="IPR000795">
    <property type="entry name" value="T_Tr_GTP-bd_dom"/>
</dbReference>
<reference evidence="12 13" key="1">
    <citation type="journal article" date="2014" name="PLoS ONE">
        <title>Rumen cellulosomics: divergent fiber-degrading strategies revealed by comparative genome-wide analysis of six ruminococcal strains.</title>
        <authorList>
            <person name="Dassa B."/>
            <person name="Borovok I."/>
            <person name="Ruimy-Israeli V."/>
            <person name="Lamed R."/>
            <person name="Flint H.J."/>
            <person name="Duncan S.H."/>
            <person name="Henrissat B."/>
            <person name="Coutinho P."/>
            <person name="Morrison M."/>
            <person name="Mosoni P."/>
            <person name="Yeoman C.J."/>
            <person name="White B.A."/>
            <person name="Bayer E.A."/>
        </authorList>
    </citation>
    <scope>NUCLEOTIDE SEQUENCE [LARGE SCALE GENOMIC DNA]</scope>
    <source>
        <strain evidence="12 13">007c</strain>
    </source>
</reference>
<evidence type="ECO:0000256" key="6">
    <source>
        <dbReference type="ARBA" id="ARBA00023134"/>
    </source>
</evidence>
<evidence type="ECO:0000256" key="10">
    <source>
        <dbReference type="SAM" id="MobiDB-lite"/>
    </source>
</evidence>
<dbReference type="Pfam" id="PF11987">
    <property type="entry name" value="IF-2"/>
    <property type="match status" value="1"/>
</dbReference>
<feature type="binding site" evidence="8">
    <location>
        <begin position="465"/>
        <end position="469"/>
    </location>
    <ligand>
        <name>GTP</name>
        <dbReference type="ChEBI" id="CHEBI:37565"/>
    </ligand>
</feature>
<feature type="binding site" evidence="8">
    <location>
        <begin position="519"/>
        <end position="522"/>
    </location>
    <ligand>
        <name>GTP</name>
        <dbReference type="ChEBI" id="CHEBI:37565"/>
    </ligand>
</feature>
<name>W7UXX3_RUMFL</name>
<feature type="domain" description="Tr-type G" evidence="11">
    <location>
        <begin position="410"/>
        <end position="579"/>
    </location>
</feature>
<dbReference type="NCBIfam" id="TIGR00487">
    <property type="entry name" value="IF-2"/>
    <property type="match status" value="1"/>
</dbReference>
<dbReference type="FunFam" id="3.40.50.10050:FF:000001">
    <property type="entry name" value="Translation initiation factor IF-2"/>
    <property type="match status" value="1"/>
</dbReference>
<dbReference type="FunFam" id="3.40.50.300:FF:000019">
    <property type="entry name" value="Translation initiation factor IF-2"/>
    <property type="match status" value="1"/>
</dbReference>
<evidence type="ECO:0000313" key="12">
    <source>
        <dbReference type="EMBL" id="EWM53212.1"/>
    </source>
</evidence>
<dbReference type="Gene3D" id="3.40.50.10050">
    <property type="entry name" value="Translation initiation factor IF- 2, domain 3"/>
    <property type="match status" value="1"/>
</dbReference>
<dbReference type="InterPro" id="IPR036925">
    <property type="entry name" value="TIF_IF2_dom3_sf"/>
</dbReference>
<dbReference type="CDD" id="cd01887">
    <property type="entry name" value="IF2_eIF5B"/>
    <property type="match status" value="1"/>
</dbReference>
<dbReference type="InterPro" id="IPR005225">
    <property type="entry name" value="Small_GTP-bd"/>
</dbReference>
<feature type="region of interest" description="G-domain" evidence="8">
    <location>
        <begin position="413"/>
        <end position="561"/>
    </location>
</feature>
<dbReference type="FunFam" id="2.40.30.10:FF:000008">
    <property type="entry name" value="Translation initiation factor IF-2"/>
    <property type="match status" value="1"/>
</dbReference>
<evidence type="ECO:0000313" key="13">
    <source>
        <dbReference type="Proteomes" id="UP000019365"/>
    </source>
</evidence>
<evidence type="ECO:0000259" key="11">
    <source>
        <dbReference type="PROSITE" id="PS51722"/>
    </source>
</evidence>
<protein>
    <recommendedName>
        <fullName evidence="2 8">Translation initiation factor IF-2</fullName>
    </recommendedName>
</protein>
<evidence type="ECO:0000256" key="8">
    <source>
        <dbReference type="HAMAP-Rule" id="MF_00100"/>
    </source>
</evidence>
<keyword evidence="5 8" id="KW-0648">Protein biosynthesis</keyword>
<dbReference type="CDD" id="cd03702">
    <property type="entry name" value="IF2_mtIF2_II"/>
    <property type="match status" value="1"/>
</dbReference>
<dbReference type="InterPro" id="IPR015760">
    <property type="entry name" value="TIF_IF2"/>
</dbReference>
<comment type="caution">
    <text evidence="12">The sequence shown here is derived from an EMBL/GenBank/DDBJ whole genome shotgun (WGS) entry which is preliminary data.</text>
</comment>
<evidence type="ECO:0000256" key="4">
    <source>
        <dbReference type="ARBA" id="ARBA00022741"/>
    </source>
</evidence>
<dbReference type="GO" id="GO:0003743">
    <property type="term" value="F:translation initiation factor activity"/>
    <property type="evidence" value="ECO:0007669"/>
    <property type="project" value="UniProtKB-UniRule"/>
</dbReference>
<dbReference type="SUPFAM" id="SSF50447">
    <property type="entry name" value="Translation proteins"/>
    <property type="match status" value="2"/>
</dbReference>
<keyword evidence="6 8" id="KW-0342">GTP-binding</keyword>
<dbReference type="HAMAP" id="MF_00100_B">
    <property type="entry name" value="IF_2_B"/>
    <property type="match status" value="1"/>
</dbReference>
<feature type="binding site" evidence="8">
    <location>
        <begin position="419"/>
        <end position="426"/>
    </location>
    <ligand>
        <name>GTP</name>
        <dbReference type="ChEBI" id="CHEBI:37565"/>
    </ligand>
</feature>
<evidence type="ECO:0000256" key="9">
    <source>
        <dbReference type="RuleBase" id="RU000644"/>
    </source>
</evidence>
<dbReference type="SUPFAM" id="SSF52156">
    <property type="entry name" value="Initiation factor IF2/eIF5b, domain 3"/>
    <property type="match status" value="1"/>
</dbReference>
<keyword evidence="13" id="KW-1185">Reference proteome</keyword>
<dbReference type="InterPro" id="IPR000178">
    <property type="entry name" value="TF_IF2_bacterial-like"/>
</dbReference>
<comment type="subcellular location">
    <subcellularLocation>
        <location evidence="8">Cytoplasm</location>
    </subcellularLocation>
</comment>
<comment type="similarity">
    <text evidence="1 8 9">Belongs to the TRAFAC class translation factor GTPase superfamily. Classic translation factor GTPase family. IF-2 subfamily.</text>
</comment>
<dbReference type="PATRIC" id="fig|1341157.4.peg.2133"/>
<keyword evidence="8" id="KW-0963">Cytoplasm</keyword>
<dbReference type="PANTHER" id="PTHR43381:SF5">
    <property type="entry name" value="TR-TYPE G DOMAIN-CONTAINING PROTEIN"/>
    <property type="match status" value="1"/>
</dbReference>
<dbReference type="SUPFAM" id="SSF52540">
    <property type="entry name" value="P-loop containing nucleoside triphosphate hydrolases"/>
    <property type="match status" value="1"/>
</dbReference>
<dbReference type="EMBL" id="ATAX01000026">
    <property type="protein sequence ID" value="EWM53212.1"/>
    <property type="molecule type" value="Genomic_DNA"/>
</dbReference>
<dbReference type="NCBIfam" id="TIGR00231">
    <property type="entry name" value="small_GTP"/>
    <property type="match status" value="1"/>
</dbReference>
<dbReference type="Gene3D" id="3.40.50.300">
    <property type="entry name" value="P-loop containing nucleotide triphosphate hydrolases"/>
    <property type="match status" value="1"/>
</dbReference>
<dbReference type="FunFam" id="2.40.30.10:FF:000007">
    <property type="entry name" value="Translation initiation factor IF-2"/>
    <property type="match status" value="1"/>
</dbReference>
<comment type="function">
    <text evidence="7 8 9">One of the essential components for the initiation of protein synthesis. Protects formylmethionyl-tRNA from spontaneous hydrolysis and promotes its binding to the 30S ribosomal subunits. Also involved in the hydrolysis of GTP during the formation of the 70S ribosomal complex.</text>
</comment>
<accession>W7UXX3</accession>
<dbReference type="InterPro" id="IPR044145">
    <property type="entry name" value="IF2_II"/>
</dbReference>
<keyword evidence="3 8" id="KW-0396">Initiation factor</keyword>
<dbReference type="eggNOG" id="COG0532">
    <property type="taxonomic scope" value="Bacteria"/>
</dbReference>
<dbReference type="CDD" id="cd03692">
    <property type="entry name" value="mtIF2_IVc"/>
    <property type="match status" value="1"/>
</dbReference>
<dbReference type="InterPro" id="IPR027417">
    <property type="entry name" value="P-loop_NTPase"/>
</dbReference>
<dbReference type="PANTHER" id="PTHR43381">
    <property type="entry name" value="TRANSLATION INITIATION FACTOR IF-2-RELATED"/>
    <property type="match status" value="1"/>
</dbReference>
<dbReference type="InterPro" id="IPR006847">
    <property type="entry name" value="IF2_N"/>
</dbReference>